<dbReference type="OrthoDB" id="10251741at2759"/>
<feature type="region of interest" description="Disordered" evidence="2">
    <location>
        <begin position="2129"/>
        <end position="2148"/>
    </location>
</feature>
<name>A0A4Z1T6F4_GIAMU</name>
<accession>A0A4Z1T6F4</accession>
<feature type="region of interest" description="Disordered" evidence="2">
    <location>
        <begin position="2163"/>
        <end position="2247"/>
    </location>
</feature>
<dbReference type="InterPro" id="IPR015943">
    <property type="entry name" value="WD40/YVTN_repeat-like_dom_sf"/>
</dbReference>
<gene>
    <name evidence="3" type="ORF">GMRT_15182</name>
</gene>
<evidence type="ECO:0000256" key="1">
    <source>
        <dbReference type="SAM" id="Coils"/>
    </source>
</evidence>
<dbReference type="Gene3D" id="2.130.10.10">
    <property type="entry name" value="YVTN repeat-like/Quinoprotein amine dehydrogenase"/>
    <property type="match status" value="1"/>
</dbReference>
<reference evidence="3 4" key="1">
    <citation type="submission" date="2019-05" db="EMBL/GenBank/DDBJ databases">
        <title>The compact genome of Giardia muris reveals important steps in the evolution of intestinal protozoan parasites.</title>
        <authorList>
            <person name="Xu F."/>
            <person name="Jimenez-Gonzalez A."/>
            <person name="Einarsson E."/>
            <person name="Astvaldsson A."/>
            <person name="Peirasmaki D."/>
            <person name="Eckmann L."/>
            <person name="Andersson J.O."/>
            <person name="Svard S.G."/>
            <person name="Jerlstrom-Hultqvist J."/>
        </authorList>
    </citation>
    <scope>NUCLEOTIDE SEQUENCE [LARGE SCALE GENOMIC DNA]</scope>
    <source>
        <strain evidence="3 4">Roberts-Thomson</strain>
    </source>
</reference>
<feature type="coiled-coil region" evidence="1">
    <location>
        <begin position="1699"/>
        <end position="1757"/>
    </location>
</feature>
<dbReference type="Proteomes" id="UP000315496">
    <property type="component" value="Chromosome 2"/>
</dbReference>
<dbReference type="InterPro" id="IPR052993">
    <property type="entry name" value="CFA-57"/>
</dbReference>
<protein>
    <submittedName>
        <fullName evidence="3">Uncharacterized protein</fullName>
    </submittedName>
</protein>
<dbReference type="InterPro" id="IPR036322">
    <property type="entry name" value="WD40_repeat_dom_sf"/>
</dbReference>
<feature type="compositionally biased region" description="Basic and acidic residues" evidence="2">
    <location>
        <begin position="506"/>
        <end position="525"/>
    </location>
</feature>
<feature type="region of interest" description="Disordered" evidence="2">
    <location>
        <begin position="1029"/>
        <end position="1048"/>
    </location>
</feature>
<feature type="region of interest" description="Disordered" evidence="2">
    <location>
        <begin position="743"/>
        <end position="766"/>
    </location>
</feature>
<feature type="region of interest" description="Disordered" evidence="2">
    <location>
        <begin position="1598"/>
        <end position="1618"/>
    </location>
</feature>
<evidence type="ECO:0000313" key="4">
    <source>
        <dbReference type="Proteomes" id="UP000315496"/>
    </source>
</evidence>
<dbReference type="SUPFAM" id="SSF50978">
    <property type="entry name" value="WD40 repeat-like"/>
    <property type="match status" value="2"/>
</dbReference>
<keyword evidence="1" id="KW-0175">Coiled coil</keyword>
<dbReference type="EMBL" id="VDLU01000002">
    <property type="protein sequence ID" value="TNJ28119.1"/>
    <property type="molecule type" value="Genomic_DNA"/>
</dbReference>
<organism evidence="3 4">
    <name type="scientific">Giardia muris</name>
    <dbReference type="NCBI Taxonomy" id="5742"/>
    <lineage>
        <taxon>Eukaryota</taxon>
        <taxon>Metamonada</taxon>
        <taxon>Diplomonadida</taxon>
        <taxon>Hexamitidae</taxon>
        <taxon>Giardiinae</taxon>
        <taxon>Giardia</taxon>
    </lineage>
</organism>
<feature type="compositionally biased region" description="Basic and acidic residues" evidence="2">
    <location>
        <begin position="1598"/>
        <end position="1610"/>
    </location>
</feature>
<sequence>MTPSPRQASTKPSLEPLAVFGFNLAIQPAFFFTANWARLCYIAGRLLVSRSIEDNSCTTMQLEPYLSNIQKVFISQTRRFLAIVSLSGNQPRIHIFSLKHMTRVMLLTFPEAVLQYSNGEVLSVSFSAHDRLVSAQLGEPDYVLAVWALPQAVQEDLAKTHTHTNSKLYSSIQVSHEVVSTCFSEHIEELIMIMSPSSVQFSTVQEDFIKSQSLFTMKRIVGAFASIRCLQDPYTLLHVPETGELIILRKDHLCCFVPEQLLLDSIRIDPGANHAGDDRFGKIVQYAIRNHLDTLSGDPGLRERITCVALIDHDIVLIGSSFGRVLVILLHDLEPKVAPVSTLDIGRVDNASEKSYALQMSCQTAGGLRVRVPELQVLRSILLPCSFRAVMHIDVCPCTQRVLVYTDGGNVFVSNSLTRYALMTVLNAQKKLLLESASLSLPQAVDGTNAEATLLPDARRRPPRPTKGISDTASDSRRLGRLSGPDSLGKGEDDETAEQQTSNDTQRSEIGKVESKPILNRRNEQTGKSNLSLADIVERSTMSTQSKALTLKLNTLNSRNTEALALAYDSVRRLRYILRNPDSIVRNSNVISLFTPMSSLPTLLVSKNADTRCTPLELELYSEPKTWPLSIIEASVFCPFTALFQTPSSIVTLLSSQGFINNGVSIDSTAQGTGFRIGPDVQFPCVPITCMEAADELGYCALGNDNGQLYVLDVVRGLPVATWQWNILDTEEDSKVGEESTSKISLAGHPSMNTMTEDSSSLGIERSGQLSSGTFQKVSSTFSFGQPLSTSLQTTQTERLGLTALETHSGPPKSPPRVLSRAQQYTTELITETIETVRVPTNVRIAAIAFHPSGRFITVAAHNKNYPTNSSPRTASPTRRARTEKGYCVCILALTDASLECKAIVDCDSPVVALTFGTHGNYFYILTHRSVYVFSFMEFRLLKRIPLGQRSNFAPTPHEFPSYSPEVHQQYQKAKQHIDDDALPTCIAVSHNLLVAVAFSDGDICLFRTHTGALVNRYITGGFFLDGSKPKPKATGPERSVPPTPSAAHDLEHLPVTSFRSGSNARSLIPKLGFHLIQMEFVPPDSFLPSAFEAVKASQSDKIPYLPLIGVTSVGTLVEFGFTRQDWSVGWIGRSSDGPPGMTRDLKFVRSLVPRPTPTLDTVIQNGTGMSTISAIALTNPGKDPLLQEYDTSRFNFTMAGSLPVRDAQIDDTLTISNIRSPMRGSSPEPKQTIGDTHLKVGLTMVSTVAGTEVGNTQAGVNGSLSLLRQSYQAPKGSLSTFLPNQSIGSPAFELPVTGLYTLPGLQYNIAINASCFATVEYLCSRAVNSARLSYGRDAYRSWNVISLSTLGPAARNATRSSFLRADSSITSLFTNTNFIKKNKQLIVTGSLLGNVVLQPYPTIDPQTHEYYQPYCDLPLHSAPVTHVAIVQGSYIVSASVDGMILISRLRFPGVPFCVKPSPSAGLDAACVIRSSAQQTVLDTLYYEVLMHMLLLRQASISYVHETTRICEGQLQGLLSRYLETQRDSLHALSAAFNRHDKALEQRKTILRDRDIQQNVILKELCDSFDEQVRVLKKQKNDLVEKLLRAEEAHGKELSRQEKELEEALKSAKKQTQQQRDDLQAQLDGLFEDEKILRQKTIDIVDKANLSFEDEIAKIKEEYTVNVMKEAQVVAQLRKKHKELDAQFALTARTTADRKNELMSIRAEAEQLLNTLQLAKNTLETLQSDIRDKEQLIRAKEKSYDAMAKEKKDLEKVGQILQGRADELNECIEPRDTVIAALAKQSRDMSEELTRVGEQQYQTNLRIANMKLTRQGLLKEFHSKQAELEDEEQHLKTLLSDMRHIVEQIAINERHDRELKRITTGKAISKPLLQAASKLDRSQSGRPRKVYDTVSYNMAVAVAQNALFTDPSTRQGTQSISKDTDSLEELARQRRETQLKGIEYACLLEKEKKIHTYSVRGTNDAIRSLYNKYCSDTAHRANLNLDDVELMRTPMTSLICGASNSTAVGTLLSTQNRMMSDEVLARQRVHLEKSVATLQKSLERRRMQLNQAIENSRVHSSELLALTNIMRRENKHIQQQLRAAKLELIKKRQSGALDVTNDIVFNRSVSKILTQIEEEIQKYNGHIESDMGRTLDPTETSTQEARAPDLYTLLKEKTELSDYLDSRYPGNPTISSPERQAKTAPKLSLPTLVRPSDGTAVSTPAQSPPRGRVGGQGHEQSEISSVGVDLVRPKEVPSMLPSISHRR</sequence>
<comment type="caution">
    <text evidence="3">The sequence shown here is derived from an EMBL/GenBank/DDBJ whole genome shotgun (WGS) entry which is preliminary data.</text>
</comment>
<feature type="region of interest" description="Disordered" evidence="2">
    <location>
        <begin position="452"/>
        <end position="526"/>
    </location>
</feature>
<proteinExistence type="predicted"/>
<evidence type="ECO:0000313" key="3">
    <source>
        <dbReference type="EMBL" id="TNJ28119.1"/>
    </source>
</evidence>
<dbReference type="VEuPathDB" id="GiardiaDB:GMRT_15182"/>
<keyword evidence="4" id="KW-1185">Reference proteome</keyword>
<dbReference type="PANTHER" id="PTHR32215">
    <property type="entry name" value="CILIA- AND FLAGELLA-ASSOCIATED PROTEIN 57"/>
    <property type="match status" value="1"/>
</dbReference>
<feature type="compositionally biased region" description="Polar residues" evidence="2">
    <location>
        <begin position="751"/>
        <end position="766"/>
    </location>
</feature>
<evidence type="ECO:0000256" key="2">
    <source>
        <dbReference type="SAM" id="MobiDB-lite"/>
    </source>
</evidence>
<dbReference type="PANTHER" id="PTHR32215:SF0">
    <property type="entry name" value="CILIA- AND FLAGELLA-ASSOCIATED PROTEIN 57"/>
    <property type="match status" value="1"/>
</dbReference>